<dbReference type="GO" id="GO:0016887">
    <property type="term" value="F:ATP hydrolysis activity"/>
    <property type="evidence" value="ECO:0007669"/>
    <property type="project" value="InterPro"/>
</dbReference>
<dbReference type="Proteomes" id="UP000480185">
    <property type="component" value="Unassembled WGS sequence"/>
</dbReference>
<dbReference type="SUPFAM" id="SSF52540">
    <property type="entry name" value="P-loop containing nucleoside triphosphate hydrolases"/>
    <property type="match status" value="1"/>
</dbReference>
<keyword evidence="1" id="KW-0547">Nucleotide-binding</keyword>
<dbReference type="SMART" id="SM00382">
    <property type="entry name" value="AAA"/>
    <property type="match status" value="1"/>
</dbReference>
<dbReference type="RefSeq" id="WP_153728040.1">
    <property type="nucleotide sequence ID" value="NZ_WJNH01000003.1"/>
</dbReference>
<evidence type="ECO:0000259" key="3">
    <source>
        <dbReference type="PROSITE" id="PS50893"/>
    </source>
</evidence>
<feature type="domain" description="ABC transporter" evidence="3">
    <location>
        <begin position="2"/>
        <end position="227"/>
    </location>
</feature>
<dbReference type="Pfam" id="PF00005">
    <property type="entry name" value="ABC_tran"/>
    <property type="match status" value="1"/>
</dbReference>
<dbReference type="GO" id="GO:0005524">
    <property type="term" value="F:ATP binding"/>
    <property type="evidence" value="ECO:0007669"/>
    <property type="project" value="UniProtKB-KW"/>
</dbReference>
<dbReference type="Gene3D" id="3.40.50.300">
    <property type="entry name" value="P-loop containing nucleotide triphosphate hydrolases"/>
    <property type="match status" value="1"/>
</dbReference>
<dbReference type="PANTHER" id="PTHR43582">
    <property type="entry name" value="LINEARMYCIN RESISTANCE ATP-BINDING PROTEIN LNRL"/>
    <property type="match status" value="1"/>
</dbReference>
<dbReference type="InterPro" id="IPR003593">
    <property type="entry name" value="AAA+_ATPase"/>
</dbReference>
<dbReference type="AlphaFoldDB" id="A0A6G1X5N2"/>
<reference evidence="4 5" key="1">
    <citation type="submission" date="2019-11" db="EMBL/GenBank/DDBJ databases">
        <authorList>
            <person name="Li J."/>
        </authorList>
    </citation>
    <scope>NUCLEOTIDE SEQUENCE [LARGE SCALE GENOMIC DNA]</scope>
    <source>
        <strain evidence="4 5">J4</strain>
    </source>
</reference>
<keyword evidence="2 4" id="KW-0067">ATP-binding</keyword>
<sequence>MLAVNEITKQYGEKVVLKNVNLTFEKGTCYGLVGPNGAGKFTLMKIIVSIITDYKGSVDSSLSTTSLKEQIGYIPQDICMEEKRTANSNLQLFGKLYGLKGKVLEQRLKEALTLIGLKNHGQEKVQTFSGGMKRRLNIGCALMHRPSIVVMDEPTVGIDPQSRQQIYNIVDDLKQKGCTIIYASHYMEEVERLCDYVAMMVHGTIIEEGEIGEVLQKYTQPSVYVEGEFNENEFGTLGTFIPKNAGYLMQTSEPLKTMEKLIQYCKRNSIGVNRLELARPRLEDVFFSMIGSQLRD</sequence>
<organism evidence="4 5">
    <name type="scientific">Salinibacillus xinjiangensis</name>
    <dbReference type="NCBI Taxonomy" id="1229268"/>
    <lineage>
        <taxon>Bacteria</taxon>
        <taxon>Bacillati</taxon>
        <taxon>Bacillota</taxon>
        <taxon>Bacilli</taxon>
        <taxon>Bacillales</taxon>
        <taxon>Bacillaceae</taxon>
        <taxon>Salinibacillus</taxon>
    </lineage>
</organism>
<evidence type="ECO:0000313" key="4">
    <source>
        <dbReference type="EMBL" id="MRG86128.1"/>
    </source>
</evidence>
<dbReference type="PROSITE" id="PS50893">
    <property type="entry name" value="ABC_TRANSPORTER_2"/>
    <property type="match status" value="1"/>
</dbReference>
<dbReference type="OrthoDB" id="9804819at2"/>
<dbReference type="PANTHER" id="PTHR43582:SF2">
    <property type="entry name" value="LINEARMYCIN RESISTANCE ATP-BINDING PROTEIN LNRL"/>
    <property type="match status" value="1"/>
</dbReference>
<name>A0A6G1X5N2_9BACI</name>
<evidence type="ECO:0000256" key="2">
    <source>
        <dbReference type="ARBA" id="ARBA00022840"/>
    </source>
</evidence>
<gene>
    <name evidence="4" type="ORF">GH754_07295</name>
</gene>
<accession>A0A6G1X5N2</accession>
<evidence type="ECO:0000256" key="1">
    <source>
        <dbReference type="ARBA" id="ARBA00022741"/>
    </source>
</evidence>
<protein>
    <submittedName>
        <fullName evidence="4">ATP-binding cassette domain-containing protein</fullName>
    </submittedName>
</protein>
<dbReference type="InterPro" id="IPR017871">
    <property type="entry name" value="ABC_transporter-like_CS"/>
</dbReference>
<comment type="caution">
    <text evidence="4">The sequence shown here is derived from an EMBL/GenBank/DDBJ whole genome shotgun (WGS) entry which is preliminary data.</text>
</comment>
<dbReference type="EMBL" id="WJNH01000003">
    <property type="protein sequence ID" value="MRG86128.1"/>
    <property type="molecule type" value="Genomic_DNA"/>
</dbReference>
<dbReference type="PROSITE" id="PS00211">
    <property type="entry name" value="ABC_TRANSPORTER_1"/>
    <property type="match status" value="1"/>
</dbReference>
<evidence type="ECO:0000313" key="5">
    <source>
        <dbReference type="Proteomes" id="UP000480185"/>
    </source>
</evidence>
<dbReference type="InterPro" id="IPR003439">
    <property type="entry name" value="ABC_transporter-like_ATP-bd"/>
</dbReference>
<proteinExistence type="predicted"/>
<keyword evidence="5" id="KW-1185">Reference proteome</keyword>
<dbReference type="InterPro" id="IPR027417">
    <property type="entry name" value="P-loop_NTPase"/>
</dbReference>